<name>B1MZD6_LEUCK</name>
<protein>
    <submittedName>
        <fullName evidence="1">Uncharacterized protein</fullName>
    </submittedName>
</protein>
<accession>B1MZD6</accession>
<evidence type="ECO:0000313" key="1">
    <source>
        <dbReference type="EMBL" id="ACA82888.1"/>
    </source>
</evidence>
<dbReference type="Proteomes" id="UP000002166">
    <property type="component" value="Chromosome"/>
</dbReference>
<gene>
    <name evidence="1" type="ordered locus">LCK_01061</name>
</gene>
<dbReference type="AlphaFoldDB" id="B1MZD6"/>
<dbReference type="RefSeq" id="WP_012305289.1">
    <property type="nucleotide sequence ID" value="NC_010471.1"/>
</dbReference>
<sequence length="64" mass="7670">MWIINYEYKSFGLAGTPLETKRKVFHNEIDFKKALGELLINENSQRIHRLRYHYETEEVVIGET</sequence>
<proteinExistence type="predicted"/>
<organism evidence="1 2">
    <name type="scientific">Leuconostoc citreum (strain KM20)</name>
    <dbReference type="NCBI Taxonomy" id="349519"/>
    <lineage>
        <taxon>Bacteria</taxon>
        <taxon>Bacillati</taxon>
        <taxon>Bacillota</taxon>
        <taxon>Bacilli</taxon>
        <taxon>Lactobacillales</taxon>
        <taxon>Lactobacillaceae</taxon>
        <taxon>Leuconostoc</taxon>
    </lineage>
</organism>
<dbReference type="HOGENOM" id="CLU_2862394_0_0_9"/>
<evidence type="ECO:0000313" key="2">
    <source>
        <dbReference type="Proteomes" id="UP000002166"/>
    </source>
</evidence>
<dbReference type="KEGG" id="lci:LCK_01061"/>
<reference evidence="1 2" key="1">
    <citation type="journal article" date="2008" name="J. Bacteriol.">
        <title>Complete genome sequence of Leuconostoc citreum KM20.</title>
        <authorList>
            <person name="Kim J.F."/>
            <person name="Jeong H."/>
            <person name="Lee J.-S."/>
            <person name="Choi S.-H."/>
            <person name="Ha M."/>
            <person name="Hur C.-G."/>
            <person name="Kim J.-S."/>
            <person name="Lee S."/>
            <person name="Park H.-S."/>
            <person name="Park Y.-H."/>
            <person name="Oh T.K."/>
        </authorList>
    </citation>
    <scope>NUCLEOTIDE SEQUENCE [LARGE SCALE GENOMIC DNA]</scope>
    <source>
        <strain evidence="1 2">KM20</strain>
    </source>
</reference>
<dbReference type="EMBL" id="DQ489736">
    <property type="protein sequence ID" value="ACA82888.1"/>
    <property type="molecule type" value="Genomic_DNA"/>
</dbReference>
<keyword evidence="2" id="KW-1185">Reference proteome</keyword>